<keyword evidence="4" id="KW-0378">Hydrolase</keyword>
<evidence type="ECO:0000256" key="2">
    <source>
        <dbReference type="ARBA" id="ARBA00022475"/>
    </source>
</evidence>
<evidence type="ECO:0000256" key="1">
    <source>
        <dbReference type="ARBA" id="ARBA00004651"/>
    </source>
</evidence>
<evidence type="ECO:0000313" key="10">
    <source>
        <dbReference type="Proteomes" id="UP000298127"/>
    </source>
</evidence>
<feature type="transmembrane region" description="Helical" evidence="7">
    <location>
        <begin position="72"/>
        <end position="90"/>
    </location>
</feature>
<organism evidence="9 10">
    <name type="scientific">Orlajensenia leifsoniae</name>
    <dbReference type="NCBI Taxonomy" id="2561933"/>
    <lineage>
        <taxon>Bacteria</taxon>
        <taxon>Bacillati</taxon>
        <taxon>Actinomycetota</taxon>
        <taxon>Actinomycetes</taxon>
        <taxon>Micrococcales</taxon>
        <taxon>Microbacteriaceae</taxon>
        <taxon>Orlajensenia</taxon>
    </lineage>
</organism>
<evidence type="ECO:0000256" key="6">
    <source>
        <dbReference type="ARBA" id="ARBA00023136"/>
    </source>
</evidence>
<keyword evidence="3 7" id="KW-0812">Transmembrane</keyword>
<dbReference type="PANTHER" id="PTHR14969">
    <property type="entry name" value="SPHINGOSINE-1-PHOSPHATE PHOSPHOHYDROLASE"/>
    <property type="match status" value="1"/>
</dbReference>
<evidence type="ECO:0000256" key="7">
    <source>
        <dbReference type="SAM" id="Phobius"/>
    </source>
</evidence>
<dbReference type="SMART" id="SM00014">
    <property type="entry name" value="acidPPc"/>
    <property type="match status" value="1"/>
</dbReference>
<evidence type="ECO:0000313" key="9">
    <source>
        <dbReference type="EMBL" id="TFV97061.1"/>
    </source>
</evidence>
<evidence type="ECO:0000256" key="4">
    <source>
        <dbReference type="ARBA" id="ARBA00022801"/>
    </source>
</evidence>
<keyword evidence="10" id="KW-1185">Reference proteome</keyword>
<reference evidence="9 10" key="1">
    <citation type="journal article" date="2018" name="J. Microbiol.">
        <title>Leifsonia flava sp. nov., a novel actinobacterium isolated from the rhizosphere of Aquilegia viridiflora.</title>
        <authorList>
            <person name="Cai Y."/>
            <person name="Tao W.Z."/>
            <person name="Ma Y.J."/>
            <person name="Cheng J."/>
            <person name="Zhang M.Y."/>
            <person name="Zhang Y.X."/>
        </authorList>
    </citation>
    <scope>NUCLEOTIDE SEQUENCE [LARGE SCALE GENOMIC DNA]</scope>
    <source>
        <strain evidence="9 10">SYP-B2174</strain>
    </source>
</reference>
<protein>
    <submittedName>
        <fullName evidence="9">Phosphatase PAP2 family protein</fullName>
    </submittedName>
</protein>
<evidence type="ECO:0000259" key="8">
    <source>
        <dbReference type="SMART" id="SM00014"/>
    </source>
</evidence>
<dbReference type="InterPro" id="IPR036938">
    <property type="entry name" value="PAP2/HPO_sf"/>
</dbReference>
<feature type="transmembrane region" description="Helical" evidence="7">
    <location>
        <begin position="119"/>
        <end position="145"/>
    </location>
</feature>
<gene>
    <name evidence="9" type="ORF">E4M00_12625</name>
</gene>
<name>A0A4Y9QX99_9MICO</name>
<feature type="domain" description="Phosphatidic acid phosphatase type 2/haloperoxidase" evidence="8">
    <location>
        <begin position="72"/>
        <end position="176"/>
    </location>
</feature>
<comment type="subcellular location">
    <subcellularLocation>
        <location evidence="1">Cell membrane</location>
        <topology evidence="1">Multi-pass membrane protein</topology>
    </subcellularLocation>
</comment>
<dbReference type="Gene3D" id="1.20.144.10">
    <property type="entry name" value="Phosphatidic acid phosphatase type 2/haloperoxidase"/>
    <property type="match status" value="2"/>
</dbReference>
<keyword evidence="5 7" id="KW-1133">Transmembrane helix</keyword>
<dbReference type="CDD" id="cd03392">
    <property type="entry name" value="PAP2_like_2"/>
    <property type="match status" value="1"/>
</dbReference>
<dbReference type="AlphaFoldDB" id="A0A4Y9QX99"/>
<sequence>MAVLLGVLIVVREQTLLLGLDEEWAEEITEVRGPVGDALALFFNYAGGTLIGALIIPLATVIALLAARRRWAALYFALASSASAIAVQILKQLFGRARPEDMLVASDFGSFPSGHVANAATIAVAFGVIFPVVWVWIAGAVWTILMAISRTYLGVHWFTDTVGGFLVGAGMALVIWGPFAQKLEQERLALHERRHPAA</sequence>
<feature type="transmembrane region" description="Helical" evidence="7">
    <location>
        <begin position="43"/>
        <end position="65"/>
    </location>
</feature>
<dbReference type="EMBL" id="SPQZ01000004">
    <property type="protein sequence ID" value="TFV97061.1"/>
    <property type="molecule type" value="Genomic_DNA"/>
</dbReference>
<proteinExistence type="predicted"/>
<comment type="caution">
    <text evidence="9">The sequence shown here is derived from an EMBL/GenBank/DDBJ whole genome shotgun (WGS) entry which is preliminary data.</text>
</comment>
<evidence type="ECO:0000256" key="5">
    <source>
        <dbReference type="ARBA" id="ARBA00022989"/>
    </source>
</evidence>
<dbReference type="Pfam" id="PF01569">
    <property type="entry name" value="PAP2"/>
    <property type="match status" value="1"/>
</dbReference>
<dbReference type="SUPFAM" id="SSF48317">
    <property type="entry name" value="Acid phosphatase/Vanadium-dependent haloperoxidase"/>
    <property type="match status" value="1"/>
</dbReference>
<accession>A0A4Y9QX99</accession>
<dbReference type="PANTHER" id="PTHR14969:SF62">
    <property type="entry name" value="DECAPRENYLPHOSPHORYL-5-PHOSPHORIBOSE PHOSPHATASE RV3807C-RELATED"/>
    <property type="match status" value="1"/>
</dbReference>
<dbReference type="GO" id="GO:0005886">
    <property type="term" value="C:plasma membrane"/>
    <property type="evidence" value="ECO:0007669"/>
    <property type="project" value="UniProtKB-SubCell"/>
</dbReference>
<dbReference type="Proteomes" id="UP000298127">
    <property type="component" value="Unassembled WGS sequence"/>
</dbReference>
<keyword evidence="6 7" id="KW-0472">Membrane</keyword>
<dbReference type="InterPro" id="IPR000326">
    <property type="entry name" value="PAP2/HPO"/>
</dbReference>
<evidence type="ECO:0000256" key="3">
    <source>
        <dbReference type="ARBA" id="ARBA00022692"/>
    </source>
</evidence>
<dbReference type="GO" id="GO:0016787">
    <property type="term" value="F:hydrolase activity"/>
    <property type="evidence" value="ECO:0007669"/>
    <property type="project" value="UniProtKB-KW"/>
</dbReference>
<feature type="transmembrane region" description="Helical" evidence="7">
    <location>
        <begin position="157"/>
        <end position="179"/>
    </location>
</feature>
<keyword evidence="2" id="KW-1003">Cell membrane</keyword>